<accession>B8B0F5</accession>
<dbReference type="HOGENOM" id="CLU_1752749_0_0_1"/>
<sequence>MVRIRQRPPSPHTASVGRRGGHRPHGSDGVHPLLCGGGRSGSSKVWRQWIRQWGGATAIASADSMAAALPLHGGSGSDGREARRQPIQQWGGTAPVARADPTAAALALHSCCGSGGREAQRWRNQQWGGTEVADPSPVTATGDGKPSSP</sequence>
<proteinExistence type="predicted"/>
<evidence type="ECO:0000313" key="3">
    <source>
        <dbReference type="Proteomes" id="UP000007015"/>
    </source>
</evidence>
<dbReference type="Proteomes" id="UP000007015">
    <property type="component" value="Chromosome 6"/>
</dbReference>
<evidence type="ECO:0000313" key="2">
    <source>
        <dbReference type="EMBL" id="EEC81019.1"/>
    </source>
</evidence>
<name>B8B0F5_ORYSI</name>
<feature type="region of interest" description="Disordered" evidence="1">
    <location>
        <begin position="68"/>
        <end position="98"/>
    </location>
</feature>
<keyword evidence="3" id="KW-1185">Reference proteome</keyword>
<feature type="region of interest" description="Disordered" evidence="1">
    <location>
        <begin position="114"/>
        <end position="149"/>
    </location>
</feature>
<organism evidence="2 3">
    <name type="scientific">Oryza sativa subsp. indica</name>
    <name type="common">Rice</name>
    <dbReference type="NCBI Taxonomy" id="39946"/>
    <lineage>
        <taxon>Eukaryota</taxon>
        <taxon>Viridiplantae</taxon>
        <taxon>Streptophyta</taxon>
        <taxon>Embryophyta</taxon>
        <taxon>Tracheophyta</taxon>
        <taxon>Spermatophyta</taxon>
        <taxon>Magnoliopsida</taxon>
        <taxon>Liliopsida</taxon>
        <taxon>Poales</taxon>
        <taxon>Poaceae</taxon>
        <taxon>BOP clade</taxon>
        <taxon>Oryzoideae</taxon>
        <taxon>Oryzeae</taxon>
        <taxon>Oryzinae</taxon>
        <taxon>Oryza</taxon>
        <taxon>Oryza sativa</taxon>
    </lineage>
</organism>
<protein>
    <submittedName>
        <fullName evidence="2">Uncharacterized protein</fullName>
    </submittedName>
</protein>
<evidence type="ECO:0000256" key="1">
    <source>
        <dbReference type="SAM" id="MobiDB-lite"/>
    </source>
</evidence>
<dbReference type="Gramene" id="BGIOSGA020836-TA">
    <property type="protein sequence ID" value="BGIOSGA020836-PA"/>
    <property type="gene ID" value="BGIOSGA020836"/>
</dbReference>
<gene>
    <name evidence="2" type="ORF">OsI_23788</name>
</gene>
<dbReference type="AlphaFoldDB" id="B8B0F5"/>
<dbReference type="EMBL" id="CM000131">
    <property type="protein sequence ID" value="EEC81019.1"/>
    <property type="molecule type" value="Genomic_DNA"/>
</dbReference>
<feature type="region of interest" description="Disordered" evidence="1">
    <location>
        <begin position="1"/>
        <end position="42"/>
    </location>
</feature>
<reference evidence="2 3" key="1">
    <citation type="journal article" date="2005" name="PLoS Biol.">
        <title>The genomes of Oryza sativa: a history of duplications.</title>
        <authorList>
            <person name="Yu J."/>
            <person name="Wang J."/>
            <person name="Lin W."/>
            <person name="Li S."/>
            <person name="Li H."/>
            <person name="Zhou J."/>
            <person name="Ni P."/>
            <person name="Dong W."/>
            <person name="Hu S."/>
            <person name="Zeng C."/>
            <person name="Zhang J."/>
            <person name="Zhang Y."/>
            <person name="Li R."/>
            <person name="Xu Z."/>
            <person name="Li S."/>
            <person name="Li X."/>
            <person name="Zheng H."/>
            <person name="Cong L."/>
            <person name="Lin L."/>
            <person name="Yin J."/>
            <person name="Geng J."/>
            <person name="Li G."/>
            <person name="Shi J."/>
            <person name="Liu J."/>
            <person name="Lv H."/>
            <person name="Li J."/>
            <person name="Wang J."/>
            <person name="Deng Y."/>
            <person name="Ran L."/>
            <person name="Shi X."/>
            <person name="Wang X."/>
            <person name="Wu Q."/>
            <person name="Li C."/>
            <person name="Ren X."/>
            <person name="Wang J."/>
            <person name="Wang X."/>
            <person name="Li D."/>
            <person name="Liu D."/>
            <person name="Zhang X."/>
            <person name="Ji Z."/>
            <person name="Zhao W."/>
            <person name="Sun Y."/>
            <person name="Zhang Z."/>
            <person name="Bao J."/>
            <person name="Han Y."/>
            <person name="Dong L."/>
            <person name="Ji J."/>
            <person name="Chen P."/>
            <person name="Wu S."/>
            <person name="Liu J."/>
            <person name="Xiao Y."/>
            <person name="Bu D."/>
            <person name="Tan J."/>
            <person name="Yang L."/>
            <person name="Ye C."/>
            <person name="Zhang J."/>
            <person name="Xu J."/>
            <person name="Zhou Y."/>
            <person name="Yu Y."/>
            <person name="Zhang B."/>
            <person name="Zhuang S."/>
            <person name="Wei H."/>
            <person name="Liu B."/>
            <person name="Lei M."/>
            <person name="Yu H."/>
            <person name="Li Y."/>
            <person name="Xu H."/>
            <person name="Wei S."/>
            <person name="He X."/>
            <person name="Fang L."/>
            <person name="Zhang Z."/>
            <person name="Zhang Y."/>
            <person name="Huang X."/>
            <person name="Su Z."/>
            <person name="Tong W."/>
            <person name="Li J."/>
            <person name="Tong Z."/>
            <person name="Li S."/>
            <person name="Ye J."/>
            <person name="Wang L."/>
            <person name="Fang L."/>
            <person name="Lei T."/>
            <person name="Chen C."/>
            <person name="Chen H."/>
            <person name="Xu Z."/>
            <person name="Li H."/>
            <person name="Huang H."/>
            <person name="Zhang F."/>
            <person name="Xu H."/>
            <person name="Li N."/>
            <person name="Zhao C."/>
            <person name="Li S."/>
            <person name="Dong L."/>
            <person name="Huang Y."/>
            <person name="Li L."/>
            <person name="Xi Y."/>
            <person name="Qi Q."/>
            <person name="Li W."/>
            <person name="Zhang B."/>
            <person name="Hu W."/>
            <person name="Zhang Y."/>
            <person name="Tian X."/>
            <person name="Jiao Y."/>
            <person name="Liang X."/>
            <person name="Jin J."/>
            <person name="Gao L."/>
            <person name="Zheng W."/>
            <person name="Hao B."/>
            <person name="Liu S."/>
            <person name="Wang W."/>
            <person name="Yuan L."/>
            <person name="Cao M."/>
            <person name="McDermott J."/>
            <person name="Samudrala R."/>
            <person name="Wang J."/>
            <person name="Wong G.K."/>
            <person name="Yang H."/>
        </authorList>
    </citation>
    <scope>NUCLEOTIDE SEQUENCE [LARGE SCALE GENOMIC DNA]</scope>
    <source>
        <strain evidence="3">cv. 93-11</strain>
    </source>
</reference>